<name>A0A316ZHP1_9BASI</name>
<feature type="transmembrane region" description="Helical" evidence="7">
    <location>
        <begin position="377"/>
        <end position="396"/>
    </location>
</feature>
<dbReference type="AlphaFoldDB" id="A0A316ZHP1"/>
<dbReference type="SUPFAM" id="SSF103473">
    <property type="entry name" value="MFS general substrate transporter"/>
    <property type="match status" value="1"/>
</dbReference>
<dbReference type="PANTHER" id="PTHR43791">
    <property type="entry name" value="PERMEASE-RELATED"/>
    <property type="match status" value="1"/>
</dbReference>
<evidence type="ECO:0000256" key="4">
    <source>
        <dbReference type="ARBA" id="ARBA00022989"/>
    </source>
</evidence>
<dbReference type="InterPro" id="IPR036259">
    <property type="entry name" value="MFS_trans_sf"/>
</dbReference>
<evidence type="ECO:0000256" key="1">
    <source>
        <dbReference type="ARBA" id="ARBA00004141"/>
    </source>
</evidence>
<keyword evidence="3 7" id="KW-0812">Transmembrane</keyword>
<dbReference type="EMBL" id="KZ819287">
    <property type="protein sequence ID" value="PWN99805.1"/>
    <property type="molecule type" value="Genomic_DNA"/>
</dbReference>
<dbReference type="GO" id="GO:0016020">
    <property type="term" value="C:membrane"/>
    <property type="evidence" value="ECO:0007669"/>
    <property type="project" value="UniProtKB-SubCell"/>
</dbReference>
<dbReference type="PANTHER" id="PTHR43791:SF19">
    <property type="entry name" value="TRANSPORTER, PUTATIVE (AFU_ORTHOLOGUE AFUA_1G01812)-RELATED"/>
    <property type="match status" value="1"/>
</dbReference>
<evidence type="ECO:0000256" key="5">
    <source>
        <dbReference type="ARBA" id="ARBA00023136"/>
    </source>
</evidence>
<dbReference type="InterPro" id="IPR020846">
    <property type="entry name" value="MFS_dom"/>
</dbReference>
<evidence type="ECO:0000313" key="9">
    <source>
        <dbReference type="EMBL" id="PWN99805.1"/>
    </source>
</evidence>
<feature type="transmembrane region" description="Helical" evidence="7">
    <location>
        <begin position="240"/>
        <end position="263"/>
    </location>
</feature>
<keyword evidence="5 7" id="KW-0472">Membrane</keyword>
<dbReference type="STRING" id="58919.A0A316ZHP1"/>
<feature type="transmembrane region" description="Helical" evidence="7">
    <location>
        <begin position="312"/>
        <end position="333"/>
    </location>
</feature>
<protein>
    <submittedName>
        <fullName evidence="9">MFS general substrate transporter</fullName>
    </submittedName>
</protein>
<evidence type="ECO:0000256" key="6">
    <source>
        <dbReference type="SAM" id="MobiDB-lite"/>
    </source>
</evidence>
<feature type="transmembrane region" description="Helical" evidence="7">
    <location>
        <begin position="353"/>
        <end position="370"/>
    </location>
</feature>
<dbReference type="OrthoDB" id="2962993at2759"/>
<dbReference type="Gene3D" id="1.20.1250.20">
    <property type="entry name" value="MFS general substrate transporter like domains"/>
    <property type="match status" value="2"/>
</dbReference>
<evidence type="ECO:0000256" key="7">
    <source>
        <dbReference type="SAM" id="Phobius"/>
    </source>
</evidence>
<feature type="compositionally biased region" description="Basic and acidic residues" evidence="6">
    <location>
        <begin position="15"/>
        <end position="34"/>
    </location>
</feature>
<feature type="domain" description="Major facilitator superfamily (MFS) profile" evidence="8">
    <location>
        <begin position="77"/>
        <end position="498"/>
    </location>
</feature>
<keyword evidence="4 7" id="KW-1133">Transmembrane helix</keyword>
<reference evidence="9 10" key="1">
    <citation type="journal article" date="2018" name="Mol. Biol. Evol.">
        <title>Broad Genomic Sampling Reveals a Smut Pathogenic Ancestry of the Fungal Clade Ustilaginomycotina.</title>
        <authorList>
            <person name="Kijpornyongpan T."/>
            <person name="Mondo S.J."/>
            <person name="Barry K."/>
            <person name="Sandor L."/>
            <person name="Lee J."/>
            <person name="Lipzen A."/>
            <person name="Pangilinan J."/>
            <person name="LaButti K."/>
            <person name="Hainaut M."/>
            <person name="Henrissat B."/>
            <person name="Grigoriev I.V."/>
            <person name="Spatafora J.W."/>
            <person name="Aime M.C."/>
        </authorList>
    </citation>
    <scope>NUCLEOTIDE SEQUENCE [LARGE SCALE GENOMIC DNA]</scope>
    <source>
        <strain evidence="9 10">MCA 4186</strain>
    </source>
</reference>
<feature type="transmembrane region" description="Helical" evidence="7">
    <location>
        <begin position="408"/>
        <end position="426"/>
    </location>
</feature>
<dbReference type="PROSITE" id="PS50850">
    <property type="entry name" value="MFS"/>
    <property type="match status" value="1"/>
</dbReference>
<dbReference type="FunFam" id="1.20.1250.20:FF:000018">
    <property type="entry name" value="MFS transporter permease"/>
    <property type="match status" value="1"/>
</dbReference>
<evidence type="ECO:0000259" key="8">
    <source>
        <dbReference type="PROSITE" id="PS50850"/>
    </source>
</evidence>
<feature type="transmembrane region" description="Helical" evidence="7">
    <location>
        <begin position="470"/>
        <end position="490"/>
    </location>
</feature>
<evidence type="ECO:0000256" key="2">
    <source>
        <dbReference type="ARBA" id="ARBA00022448"/>
    </source>
</evidence>
<dbReference type="GO" id="GO:0022857">
    <property type="term" value="F:transmembrane transporter activity"/>
    <property type="evidence" value="ECO:0007669"/>
    <property type="project" value="InterPro"/>
</dbReference>
<dbReference type="InterPro" id="IPR011701">
    <property type="entry name" value="MFS"/>
</dbReference>
<feature type="transmembrane region" description="Helical" evidence="7">
    <location>
        <begin position="115"/>
        <end position="137"/>
    </location>
</feature>
<dbReference type="Pfam" id="PF07690">
    <property type="entry name" value="MFS_1"/>
    <property type="match status" value="1"/>
</dbReference>
<dbReference type="FunFam" id="1.20.1250.20:FF:000013">
    <property type="entry name" value="MFS general substrate transporter"/>
    <property type="match status" value="1"/>
</dbReference>
<evidence type="ECO:0000256" key="3">
    <source>
        <dbReference type="ARBA" id="ARBA00022692"/>
    </source>
</evidence>
<feature type="transmembrane region" description="Helical" evidence="7">
    <location>
        <begin position="438"/>
        <end position="458"/>
    </location>
</feature>
<dbReference type="GeneID" id="37269374"/>
<dbReference type="Proteomes" id="UP000245946">
    <property type="component" value="Unassembled WGS sequence"/>
</dbReference>
<organism evidence="9 10">
    <name type="scientific">Tilletiopsis washingtonensis</name>
    <dbReference type="NCBI Taxonomy" id="58919"/>
    <lineage>
        <taxon>Eukaryota</taxon>
        <taxon>Fungi</taxon>
        <taxon>Dikarya</taxon>
        <taxon>Basidiomycota</taxon>
        <taxon>Ustilaginomycotina</taxon>
        <taxon>Exobasidiomycetes</taxon>
        <taxon>Entylomatales</taxon>
        <taxon>Entylomatales incertae sedis</taxon>
        <taxon>Tilletiopsis</taxon>
    </lineage>
</organism>
<feature type="region of interest" description="Disordered" evidence="6">
    <location>
        <begin position="1"/>
        <end position="34"/>
    </location>
</feature>
<feature type="transmembrane region" description="Helical" evidence="7">
    <location>
        <begin position="204"/>
        <end position="228"/>
    </location>
</feature>
<dbReference type="RefSeq" id="XP_025600084.1">
    <property type="nucleotide sequence ID" value="XM_025741830.1"/>
</dbReference>
<accession>A0A316ZHP1</accession>
<feature type="transmembrane region" description="Helical" evidence="7">
    <location>
        <begin position="169"/>
        <end position="192"/>
    </location>
</feature>
<keyword evidence="2" id="KW-0813">Transport</keyword>
<proteinExistence type="predicted"/>
<gene>
    <name evidence="9" type="ORF">FA09DRAFT_328586</name>
</gene>
<keyword evidence="10" id="KW-1185">Reference proteome</keyword>
<feature type="transmembrane region" description="Helical" evidence="7">
    <location>
        <begin position="144"/>
        <end position="163"/>
    </location>
</feature>
<evidence type="ECO:0000313" key="10">
    <source>
        <dbReference type="Proteomes" id="UP000245946"/>
    </source>
</evidence>
<sequence>MSHAQPAPAVLGSERPSDEKRDSASGHEEKERRFAPAAVLAASEPGGVESQHTFTAGELHVSDDERRVLLRRLDKRVMPYVTLLYLLSFLDRVNIGQAAGLGLRRDLGIVRGNRYAIALSIFFVFYVASEIPALLVFKRLGVRRAIPIIMIAWSLVLIGMGLVKTSADLIATRALLGLFEGPLFPLLNYMLSCWYSRAQLGTRVGIFFSGATLAGAFGGLLAYGLAQIHMPAGPYEGEQWRWIFIIEGILTLVCAIPGFWMLLDFPAAEKRMFEPLSKARWNHVLAKSQGVTSADIPFTWSQVRSAFTDWRVWVMSIMYLSVANPLYSLAIFIPQLISGLGAFGRTSSNLLSVPPYVVGFITTMACAFYSDRHLVRSVPIVACMSLTLLGYILFIVESVPPGAKYAGFFFAVGGVSPCIALSITWIGNNVGGAVKRAAAMGLFFSFGNSAGLVSSNVYPLTDAPRYIKGHSINLAFTVLAMACATVLGIANYRENKRRDALCYAKPDGSSADPLKADDEEEKARWGLSHLSKAEILLLGDKHPAFRYAV</sequence>
<comment type="subcellular location">
    <subcellularLocation>
        <location evidence="1">Membrane</location>
        <topology evidence="1">Multi-pass membrane protein</topology>
    </subcellularLocation>
</comment>